<evidence type="ECO:0000313" key="1">
    <source>
        <dbReference type="EMBL" id="KAH7857617.1"/>
    </source>
</evidence>
<keyword evidence="2" id="KW-1185">Reference proteome</keyword>
<comment type="caution">
    <text evidence="1">The sequence shown here is derived from an EMBL/GenBank/DDBJ whole genome shotgun (WGS) entry which is preliminary data.</text>
</comment>
<sequence length="280" mass="31200">MRKLWFDSGGIGPNSIEFSGLEQNIDVGIDGPVNQSGEEEKTSVVWWKVPLEFLKFCAFRVSPVWNLSVAAAVIGFVMLGRRLYKMKRKNQSLQLKVTMDDKMYYDGAGDSQLYELRCKATRIKQGGRLIPIYFAELKAIWQELDKRRPISMACPVDIKARQDEIMKDRIYDFLAGLDDGETHVEIEGPDWFEVILEDVPAETVPTAEAETGLSPVLKDVSDPPDILERLSATPDIVIADSVDDSPSRDSIVPAHAPMDIPEIDTAVSSICESNGCSPDF</sequence>
<dbReference type="EMBL" id="CM037153">
    <property type="protein sequence ID" value="KAH7857617.1"/>
    <property type="molecule type" value="Genomic_DNA"/>
</dbReference>
<protein>
    <submittedName>
        <fullName evidence="1">Uncharacterized protein</fullName>
    </submittedName>
</protein>
<organism evidence="1 2">
    <name type="scientific">Vaccinium darrowii</name>
    <dbReference type="NCBI Taxonomy" id="229202"/>
    <lineage>
        <taxon>Eukaryota</taxon>
        <taxon>Viridiplantae</taxon>
        <taxon>Streptophyta</taxon>
        <taxon>Embryophyta</taxon>
        <taxon>Tracheophyta</taxon>
        <taxon>Spermatophyta</taxon>
        <taxon>Magnoliopsida</taxon>
        <taxon>eudicotyledons</taxon>
        <taxon>Gunneridae</taxon>
        <taxon>Pentapetalae</taxon>
        <taxon>asterids</taxon>
        <taxon>Ericales</taxon>
        <taxon>Ericaceae</taxon>
        <taxon>Vaccinioideae</taxon>
        <taxon>Vaccinieae</taxon>
        <taxon>Vaccinium</taxon>
    </lineage>
</organism>
<accession>A0ACB7YWJ4</accession>
<proteinExistence type="predicted"/>
<dbReference type="Proteomes" id="UP000828048">
    <property type="component" value="Chromosome 3"/>
</dbReference>
<gene>
    <name evidence="1" type="ORF">Vadar_014606</name>
</gene>
<reference evidence="1 2" key="1">
    <citation type="journal article" date="2021" name="Hortic Res">
        <title>High-quality reference genome and annotation aids understanding of berry development for evergreen blueberry (Vaccinium darrowii).</title>
        <authorList>
            <person name="Yu J."/>
            <person name="Hulse-Kemp A.M."/>
            <person name="Babiker E."/>
            <person name="Staton M."/>
        </authorList>
    </citation>
    <scope>NUCLEOTIDE SEQUENCE [LARGE SCALE GENOMIC DNA]</scope>
    <source>
        <strain evidence="2">cv. NJ 8807/NJ 8810</strain>
        <tissue evidence="1">Young leaf</tissue>
    </source>
</reference>
<evidence type="ECO:0000313" key="2">
    <source>
        <dbReference type="Proteomes" id="UP000828048"/>
    </source>
</evidence>
<name>A0ACB7YWJ4_9ERIC</name>